<evidence type="ECO:0000256" key="1">
    <source>
        <dbReference type="SAM" id="MobiDB-lite"/>
    </source>
</evidence>
<evidence type="ECO:0000313" key="3">
    <source>
        <dbReference type="Proteomes" id="UP000803844"/>
    </source>
</evidence>
<organism evidence="2 3">
    <name type="scientific">Cryphonectria parasitica (strain ATCC 38755 / EP155)</name>
    <dbReference type="NCBI Taxonomy" id="660469"/>
    <lineage>
        <taxon>Eukaryota</taxon>
        <taxon>Fungi</taxon>
        <taxon>Dikarya</taxon>
        <taxon>Ascomycota</taxon>
        <taxon>Pezizomycotina</taxon>
        <taxon>Sordariomycetes</taxon>
        <taxon>Sordariomycetidae</taxon>
        <taxon>Diaporthales</taxon>
        <taxon>Cryphonectriaceae</taxon>
        <taxon>Cryphonectria-Endothia species complex</taxon>
        <taxon>Cryphonectria</taxon>
    </lineage>
</organism>
<proteinExistence type="predicted"/>
<dbReference type="EMBL" id="MU032345">
    <property type="protein sequence ID" value="KAF3768989.1"/>
    <property type="molecule type" value="Genomic_DNA"/>
</dbReference>
<evidence type="ECO:0000313" key="2">
    <source>
        <dbReference type="EMBL" id="KAF3768989.1"/>
    </source>
</evidence>
<gene>
    <name evidence="2" type="ORF">M406DRAFT_327398</name>
</gene>
<name>A0A9P4Y9Q6_CRYP1</name>
<dbReference type="AlphaFoldDB" id="A0A9P4Y9Q6"/>
<dbReference type="RefSeq" id="XP_040779950.1">
    <property type="nucleotide sequence ID" value="XM_040920201.1"/>
</dbReference>
<sequence>MLERVISFPIGPWSWYYMASSSSSSSKSSSKSSKSSRRRSRIESRQLVHKKETEEDYLIMLATVAITYHATALPRNWDQQKACSAPSMPRVAERMVKEMKARGFLVRWLSLAGSCSDRGLVV</sequence>
<dbReference type="Proteomes" id="UP000803844">
    <property type="component" value="Unassembled WGS sequence"/>
</dbReference>
<comment type="caution">
    <text evidence="2">The sequence shown here is derived from an EMBL/GenBank/DDBJ whole genome shotgun (WGS) entry which is preliminary data.</text>
</comment>
<protein>
    <submittedName>
        <fullName evidence="2">Uncharacterized protein</fullName>
    </submittedName>
</protein>
<accession>A0A9P4Y9Q6</accession>
<dbReference type="GeneID" id="63837330"/>
<reference evidence="2" key="1">
    <citation type="journal article" date="2020" name="Phytopathology">
        <title>Genome sequence of the chestnut blight fungus Cryphonectria parasitica EP155: A fundamental resource for an archetypical invasive plant pathogen.</title>
        <authorList>
            <person name="Crouch J.A."/>
            <person name="Dawe A."/>
            <person name="Aerts A."/>
            <person name="Barry K."/>
            <person name="Churchill A.C.L."/>
            <person name="Grimwood J."/>
            <person name="Hillman B."/>
            <person name="Milgroom M.G."/>
            <person name="Pangilinan J."/>
            <person name="Smith M."/>
            <person name="Salamov A."/>
            <person name="Schmutz J."/>
            <person name="Yadav J."/>
            <person name="Grigoriev I.V."/>
            <person name="Nuss D."/>
        </authorList>
    </citation>
    <scope>NUCLEOTIDE SEQUENCE</scope>
    <source>
        <strain evidence="2">EP155</strain>
    </source>
</reference>
<feature type="compositionally biased region" description="Low complexity" evidence="1">
    <location>
        <begin position="20"/>
        <end position="33"/>
    </location>
</feature>
<feature type="region of interest" description="Disordered" evidence="1">
    <location>
        <begin position="19"/>
        <end position="47"/>
    </location>
</feature>
<keyword evidence="3" id="KW-1185">Reference proteome</keyword>